<feature type="domain" description="GIY-YIG" evidence="1">
    <location>
        <begin position="51"/>
        <end position="134"/>
    </location>
</feature>
<dbReference type="InterPro" id="IPR035901">
    <property type="entry name" value="GIY-YIG_endonuc_sf"/>
</dbReference>
<evidence type="ECO:0000313" key="3">
    <source>
        <dbReference type="Proteomes" id="UP000722750"/>
    </source>
</evidence>
<evidence type="ECO:0000259" key="1">
    <source>
        <dbReference type="PROSITE" id="PS50164"/>
    </source>
</evidence>
<organism evidence="2 3">
    <name type="scientific">Candidatus Scalindua arabica</name>
    <dbReference type="NCBI Taxonomy" id="1127984"/>
    <lineage>
        <taxon>Bacteria</taxon>
        <taxon>Pseudomonadati</taxon>
        <taxon>Planctomycetota</taxon>
        <taxon>Candidatus Brocadiia</taxon>
        <taxon>Candidatus Brocadiales</taxon>
        <taxon>Candidatus Scalinduaceae</taxon>
        <taxon>Candidatus Scalindua</taxon>
    </lineage>
</organism>
<accession>A0A942A4W7</accession>
<dbReference type="AlphaFoldDB" id="A0A942A4W7"/>
<dbReference type="InterPro" id="IPR000305">
    <property type="entry name" value="GIY-YIG_endonuc"/>
</dbReference>
<dbReference type="Proteomes" id="UP000722750">
    <property type="component" value="Unassembled WGS sequence"/>
</dbReference>
<gene>
    <name evidence="2" type="ORF">MAG551_01390</name>
</gene>
<sequence length="311" mass="35914">MSNREFGYLDNPANGLDIIRARTLLGNLRLWDIPKSEEALEIVINEIGNSPIPGIYMLFDERSDKKVYIGQSEDLKNRLATHVKSPDDKIKNWERVIIINDARNASQSDLNDENIRLNLENYLISLFKINRYKVTTFSSRTPSLSATQKALVKSFKEELVVLLTRKSKITKVLTERGDDEVYNDEVKKILKRKKYKIDEWGKVEAVINGMKTFIRAGSSKPKGWQVTFRGNNPDSFKTCLEKRKGYLLMPRGPILLIPLKNLKDFILKNDKEAFDRDTIDIFVLFDEEKIFVVYKNTKMDITTNAVQTLSK</sequence>
<comment type="caution">
    <text evidence="2">The sequence shown here is derived from an EMBL/GenBank/DDBJ whole genome shotgun (WGS) entry which is preliminary data.</text>
</comment>
<dbReference type="SMART" id="SM00465">
    <property type="entry name" value="GIYc"/>
    <property type="match status" value="1"/>
</dbReference>
<dbReference type="Gene3D" id="3.40.1440.10">
    <property type="entry name" value="GIY-YIG endonuclease"/>
    <property type="match status" value="1"/>
</dbReference>
<dbReference type="SUPFAM" id="SSF82771">
    <property type="entry name" value="GIY-YIG endonuclease"/>
    <property type="match status" value="1"/>
</dbReference>
<protein>
    <recommendedName>
        <fullName evidence="1">GIY-YIG domain-containing protein</fullName>
    </recommendedName>
</protein>
<dbReference type="Pfam" id="PF01541">
    <property type="entry name" value="GIY-YIG"/>
    <property type="match status" value="1"/>
</dbReference>
<name>A0A942A4W7_9BACT</name>
<evidence type="ECO:0000313" key="2">
    <source>
        <dbReference type="EMBL" id="MBS1258332.1"/>
    </source>
</evidence>
<proteinExistence type="predicted"/>
<dbReference type="PROSITE" id="PS50164">
    <property type="entry name" value="GIY_YIG"/>
    <property type="match status" value="1"/>
</dbReference>
<reference evidence="2" key="1">
    <citation type="journal article" date="2021" name="ISME J.">
        <title>Fine-scale metabolic discontinuity in a stratified prokaryote microbiome of a Red Sea deep halocline.</title>
        <authorList>
            <person name="Michoud G."/>
            <person name="Ngugi D.K."/>
            <person name="Barozzi A."/>
            <person name="Merlino G."/>
            <person name="Calleja M.L."/>
            <person name="Delgado-Huertas A."/>
            <person name="Moran X.A.G."/>
            <person name="Daffonchio D."/>
        </authorList>
    </citation>
    <scope>NUCLEOTIDE SEQUENCE</scope>
    <source>
        <strain evidence="2">SuakinDeep_MAG55_1</strain>
    </source>
</reference>
<dbReference type="EMBL" id="JAANXD010000058">
    <property type="protein sequence ID" value="MBS1258332.1"/>
    <property type="molecule type" value="Genomic_DNA"/>
</dbReference>